<dbReference type="GO" id="GO:0005737">
    <property type="term" value="C:cytoplasm"/>
    <property type="evidence" value="ECO:0007669"/>
    <property type="project" value="TreeGrafter"/>
</dbReference>
<evidence type="ECO:0000256" key="4">
    <source>
        <dbReference type="PIRSR" id="PIRSR613078-2"/>
    </source>
</evidence>
<keyword evidence="1" id="KW-0324">Glycolysis</keyword>
<dbReference type="CDD" id="cd07067">
    <property type="entry name" value="HP_PGM_like"/>
    <property type="match status" value="1"/>
</dbReference>
<dbReference type="InterPro" id="IPR013078">
    <property type="entry name" value="His_Pase_superF_clade-1"/>
</dbReference>
<keyword evidence="2" id="KW-0413">Isomerase</keyword>
<dbReference type="Pfam" id="PF00300">
    <property type="entry name" value="His_Phos_1"/>
    <property type="match status" value="1"/>
</dbReference>
<feature type="binding site" evidence="4">
    <location>
        <begin position="7"/>
        <end position="14"/>
    </location>
    <ligand>
        <name>substrate</name>
    </ligand>
</feature>
<reference evidence="5 6" key="1">
    <citation type="journal article" date="2017" name="Genome Med.">
        <title>A novel Ruminococcus gnavus clade enriched in inflammatory bowel disease patients.</title>
        <authorList>
            <person name="Hall A.B."/>
            <person name="Yassour M."/>
            <person name="Sauk J."/>
            <person name="Garner A."/>
            <person name="Jiang X."/>
            <person name="Arthur T."/>
            <person name="Lagoudas G.K."/>
            <person name="Vatanen T."/>
            <person name="Fornelos N."/>
            <person name="Wilson R."/>
            <person name="Bertha M."/>
            <person name="Cohen M."/>
            <person name="Garber J."/>
            <person name="Khalili H."/>
            <person name="Gevers D."/>
            <person name="Ananthakrishnan A.N."/>
            <person name="Kugathasan S."/>
            <person name="Lander E.S."/>
            <person name="Blainey P."/>
            <person name="Vlamakis H."/>
            <person name="Xavier R.J."/>
            <person name="Huttenhower C."/>
        </authorList>
    </citation>
    <scope>NUCLEOTIDE SEQUENCE [LARGE SCALE GENOMIC DNA]</scope>
    <source>
        <strain evidence="5 6">RJX1118</strain>
    </source>
</reference>
<evidence type="ECO:0000313" key="5">
    <source>
        <dbReference type="EMBL" id="PLT54115.1"/>
    </source>
</evidence>
<dbReference type="AlphaFoldDB" id="A0A2N5NGQ5"/>
<evidence type="ECO:0000256" key="1">
    <source>
        <dbReference type="ARBA" id="ARBA00023152"/>
    </source>
</evidence>
<feature type="active site" description="Tele-phosphohistidine intermediate" evidence="3">
    <location>
        <position position="8"/>
    </location>
</feature>
<evidence type="ECO:0000256" key="3">
    <source>
        <dbReference type="PIRSR" id="PIRSR613078-1"/>
    </source>
</evidence>
<dbReference type="PANTHER" id="PTHR48100">
    <property type="entry name" value="BROAD-SPECIFICITY PHOSPHATASE YOR283W-RELATED"/>
    <property type="match status" value="1"/>
</dbReference>
<dbReference type="GO" id="GO:0016791">
    <property type="term" value="F:phosphatase activity"/>
    <property type="evidence" value="ECO:0007669"/>
    <property type="project" value="TreeGrafter"/>
</dbReference>
<dbReference type="InterPro" id="IPR029033">
    <property type="entry name" value="His_PPase_superfam"/>
</dbReference>
<dbReference type="EMBL" id="NIHM01000014">
    <property type="protein sequence ID" value="PLT54115.1"/>
    <property type="molecule type" value="Genomic_DNA"/>
</dbReference>
<organism evidence="5 6">
    <name type="scientific">Mediterraneibacter gnavus</name>
    <name type="common">Ruminococcus gnavus</name>
    <dbReference type="NCBI Taxonomy" id="33038"/>
    <lineage>
        <taxon>Bacteria</taxon>
        <taxon>Bacillati</taxon>
        <taxon>Bacillota</taxon>
        <taxon>Clostridia</taxon>
        <taxon>Lachnospirales</taxon>
        <taxon>Lachnospiraceae</taxon>
        <taxon>Mediterraneibacter</taxon>
    </lineage>
</organism>
<dbReference type="SUPFAM" id="SSF53254">
    <property type="entry name" value="Phosphoglycerate mutase-like"/>
    <property type="match status" value="1"/>
</dbReference>
<sequence>MRLYMVRHGETDWNKAKKVQGRADIPLNAYGRELAEKTAEGLRGIPFDLAYTSPLSRAKETAQIVLQGRKTPLIEEPRIQEICFGDYEGIVYRGEGLDPQSAEFVKFFDDTANYVPKGDGESVGQLMERVDGFLKALYQNPELQDKIILLSTHGAAVTAMKNCMKNEWSPAKFWQMGVPKNCAVTIVEVEGGIPKIIEEDKLYY</sequence>
<accession>A0A2N5NGQ5</accession>
<gene>
    <name evidence="5" type="ORF">CDL18_10415</name>
</gene>
<evidence type="ECO:0000313" key="6">
    <source>
        <dbReference type="Proteomes" id="UP000234849"/>
    </source>
</evidence>
<evidence type="ECO:0000256" key="2">
    <source>
        <dbReference type="ARBA" id="ARBA00023235"/>
    </source>
</evidence>
<dbReference type="Gene3D" id="3.40.50.1240">
    <property type="entry name" value="Phosphoglycerate mutase-like"/>
    <property type="match status" value="1"/>
</dbReference>
<name>A0A2N5NGQ5_MEDGN</name>
<comment type="caution">
    <text evidence="5">The sequence shown here is derived from an EMBL/GenBank/DDBJ whole genome shotgun (WGS) entry which is preliminary data.</text>
</comment>
<dbReference type="InterPro" id="IPR001345">
    <property type="entry name" value="PG/BPGM_mutase_AS"/>
</dbReference>
<dbReference type="Proteomes" id="UP000234849">
    <property type="component" value="Unassembled WGS sequence"/>
</dbReference>
<dbReference type="SMART" id="SM00855">
    <property type="entry name" value="PGAM"/>
    <property type="match status" value="1"/>
</dbReference>
<dbReference type="InterPro" id="IPR050275">
    <property type="entry name" value="PGM_Phosphatase"/>
</dbReference>
<dbReference type="PANTHER" id="PTHR48100:SF1">
    <property type="entry name" value="HISTIDINE PHOSPHATASE FAMILY PROTEIN-RELATED"/>
    <property type="match status" value="1"/>
</dbReference>
<feature type="binding site" evidence="4">
    <location>
        <position position="57"/>
    </location>
    <ligand>
        <name>substrate</name>
    </ligand>
</feature>
<protein>
    <submittedName>
        <fullName evidence="5">Histidine phosphatase family protein</fullName>
    </submittedName>
</protein>
<proteinExistence type="predicted"/>
<feature type="active site" description="Proton donor/acceptor" evidence="3">
    <location>
        <position position="81"/>
    </location>
</feature>
<dbReference type="PROSITE" id="PS00175">
    <property type="entry name" value="PG_MUTASE"/>
    <property type="match status" value="1"/>
</dbReference>
<dbReference type="RefSeq" id="WP_101879879.1">
    <property type="nucleotide sequence ID" value="NZ_CAXULC010000004.1"/>
</dbReference>